<dbReference type="Proteomes" id="UP000706891">
    <property type="component" value="Unassembled WGS sequence"/>
</dbReference>
<gene>
    <name evidence="1" type="ORF">H6A34_10935</name>
</gene>
<organism evidence="1 2">
    <name type="scientific">Marseilla massiliensis</name>
    <dbReference type="NCBI Taxonomy" id="1841864"/>
    <lineage>
        <taxon>Bacteria</taxon>
        <taxon>Pseudomonadati</taxon>
        <taxon>Bacteroidota</taxon>
        <taxon>Bacteroidia</taxon>
        <taxon>Bacteroidales</taxon>
        <taxon>Prevotellaceae</taxon>
        <taxon>Marseilla</taxon>
    </lineage>
</organism>
<dbReference type="RefSeq" id="WP_021949450.1">
    <property type="nucleotide sequence ID" value="NZ_JACJJG010000076.1"/>
</dbReference>
<dbReference type="AlphaFoldDB" id="A0A938WTK8"/>
<name>A0A938WTK8_9BACT</name>
<protein>
    <submittedName>
        <fullName evidence="1">Uncharacterized protein</fullName>
    </submittedName>
</protein>
<evidence type="ECO:0000313" key="2">
    <source>
        <dbReference type="Proteomes" id="UP000706891"/>
    </source>
</evidence>
<sequence length="129" mass="15814">MLQRDYIQRLIREFMAALQRFLEKKEIGQRQEAMRLMYEKYLGDYAFFHTASLDDIMRWVEKYHEEERLDRLNMLAELYNAEADLMSEPMRTAQLDMAYALFDFIDRHSRTYSPERLKKMKDINEKVKK</sequence>
<keyword evidence="2" id="KW-1185">Reference proteome</keyword>
<reference evidence="1" key="1">
    <citation type="submission" date="2020-08" db="EMBL/GenBank/DDBJ databases">
        <authorList>
            <person name="Cejkova D."/>
            <person name="Kubasova T."/>
            <person name="Jahodarova E."/>
            <person name="Rychlik I."/>
        </authorList>
    </citation>
    <scope>NUCLEOTIDE SEQUENCE</scope>
    <source>
        <strain evidence="1">An824</strain>
    </source>
</reference>
<accession>A0A938WTK8</accession>
<reference evidence="1" key="2">
    <citation type="journal article" date="2021" name="Sci. Rep.">
        <title>The distribution of antibiotic resistance genes in chicken gut microbiota commensals.</title>
        <authorList>
            <person name="Juricova H."/>
            <person name="Matiasovicova J."/>
            <person name="Kubasova T."/>
            <person name="Cejkova D."/>
            <person name="Rychlik I."/>
        </authorList>
    </citation>
    <scope>NUCLEOTIDE SEQUENCE</scope>
    <source>
        <strain evidence="1">An824</strain>
    </source>
</reference>
<comment type="caution">
    <text evidence="1">The sequence shown here is derived from an EMBL/GenBank/DDBJ whole genome shotgun (WGS) entry which is preliminary data.</text>
</comment>
<dbReference type="EMBL" id="JACJJG010000076">
    <property type="protein sequence ID" value="MBM6674386.1"/>
    <property type="molecule type" value="Genomic_DNA"/>
</dbReference>
<evidence type="ECO:0000313" key="1">
    <source>
        <dbReference type="EMBL" id="MBM6674386.1"/>
    </source>
</evidence>
<proteinExistence type="predicted"/>